<protein>
    <submittedName>
        <fullName evidence="1">Uncharacterized protein</fullName>
    </submittedName>
</protein>
<sequence length="21" mass="2268">MHDIHPLATNQTCTCAACHVT</sequence>
<organism evidence="1">
    <name type="scientific">marine sediment metagenome</name>
    <dbReference type="NCBI Taxonomy" id="412755"/>
    <lineage>
        <taxon>unclassified sequences</taxon>
        <taxon>metagenomes</taxon>
        <taxon>ecological metagenomes</taxon>
    </lineage>
</organism>
<reference evidence="1" key="1">
    <citation type="journal article" date="2015" name="Nature">
        <title>Complex archaea that bridge the gap between prokaryotes and eukaryotes.</title>
        <authorList>
            <person name="Spang A."/>
            <person name="Saw J.H."/>
            <person name="Jorgensen S.L."/>
            <person name="Zaremba-Niedzwiedzka K."/>
            <person name="Martijn J."/>
            <person name="Lind A.E."/>
            <person name="van Eijk R."/>
            <person name="Schleper C."/>
            <person name="Guy L."/>
            <person name="Ettema T.J."/>
        </authorList>
    </citation>
    <scope>NUCLEOTIDE SEQUENCE</scope>
</reference>
<comment type="caution">
    <text evidence="1">The sequence shown here is derived from an EMBL/GenBank/DDBJ whole genome shotgun (WGS) entry which is preliminary data.</text>
</comment>
<feature type="non-terminal residue" evidence="1">
    <location>
        <position position="21"/>
    </location>
</feature>
<name>A0A0F9CGX0_9ZZZZ</name>
<dbReference type="EMBL" id="LAZR01046695">
    <property type="protein sequence ID" value="KKK95931.1"/>
    <property type="molecule type" value="Genomic_DNA"/>
</dbReference>
<accession>A0A0F9CGX0</accession>
<evidence type="ECO:0000313" key="1">
    <source>
        <dbReference type="EMBL" id="KKK95931.1"/>
    </source>
</evidence>
<dbReference type="AlphaFoldDB" id="A0A0F9CGX0"/>
<proteinExistence type="predicted"/>
<gene>
    <name evidence="1" type="ORF">LCGC14_2667810</name>
</gene>